<feature type="transmembrane region" description="Helical" evidence="1">
    <location>
        <begin position="167"/>
        <end position="189"/>
    </location>
</feature>
<gene>
    <name evidence="2" type="ORF">TICRE_16440</name>
</gene>
<dbReference type="RefSeq" id="WP_075726968.1">
    <property type="nucleotide sequence ID" value="NZ_LTDM01000032.1"/>
</dbReference>
<dbReference type="EMBL" id="LTDM01000032">
    <property type="protein sequence ID" value="OLS02258.1"/>
    <property type="molecule type" value="Genomic_DNA"/>
</dbReference>
<dbReference type="Pfam" id="PF07751">
    <property type="entry name" value="Abi_2"/>
    <property type="match status" value="1"/>
</dbReference>
<accession>A0A1U7M4Z1</accession>
<reference evidence="2 3" key="1">
    <citation type="submission" date="2016-02" db="EMBL/GenBank/DDBJ databases">
        <title>Genome sequence of Tissierella creatinophila DSM 6911.</title>
        <authorList>
            <person name="Poehlein A."/>
            <person name="Daniel R."/>
        </authorList>
    </citation>
    <scope>NUCLEOTIDE SEQUENCE [LARGE SCALE GENOMIC DNA]</scope>
    <source>
        <strain evidence="2 3">DSM 6911</strain>
    </source>
</reference>
<dbReference type="InterPro" id="IPR011664">
    <property type="entry name" value="Abi_system_AbiD/AbiF-like"/>
</dbReference>
<keyword evidence="1" id="KW-0812">Transmembrane</keyword>
<name>A0A1U7M4Z1_TISCR</name>
<dbReference type="OrthoDB" id="5363652at2"/>
<protein>
    <submittedName>
        <fullName evidence="2">Abi-like protein</fullName>
    </submittedName>
</protein>
<proteinExistence type="predicted"/>
<dbReference type="AlphaFoldDB" id="A0A1U7M4Z1"/>
<organism evidence="2 3">
    <name type="scientific">Tissierella creatinophila DSM 6911</name>
    <dbReference type="NCBI Taxonomy" id="1123403"/>
    <lineage>
        <taxon>Bacteria</taxon>
        <taxon>Bacillati</taxon>
        <taxon>Bacillota</taxon>
        <taxon>Tissierellia</taxon>
        <taxon>Tissierellales</taxon>
        <taxon>Tissierellaceae</taxon>
        <taxon>Tissierella</taxon>
    </lineage>
</organism>
<keyword evidence="1" id="KW-0472">Membrane</keyword>
<evidence type="ECO:0000313" key="2">
    <source>
        <dbReference type="EMBL" id="OLS02258.1"/>
    </source>
</evidence>
<dbReference type="Proteomes" id="UP000186112">
    <property type="component" value="Unassembled WGS sequence"/>
</dbReference>
<sequence length="326" mass="37989">MDKLFSTIEDQIKKLDSRGLDISDPGVKSVLERENYYNVINGYKELFIDKTHTGDDEKYKEGTNFNELYSLYLFDRELRNICMKYILEIENNIKSIISHDFSKKYGHDNYLKISNFDIKVKHWERKTAAQKIGNIAELTANIQRDISRQLSKNNPAISHYMLTYGYVPLWILVNSLTLGTISMFYSYLIQKDQNDIGKKLKLKPDEMTKILFILTIYRNACAHDERFYNLKAIKNNTKPNMIKTNPLHSKMNITKDKGGNPTYGKNDLFAIVIIFKLILKEDSFDEFIDLVKLHIDNLSNQLSTISTEDVLVEMGFPANWHDIKDI</sequence>
<keyword evidence="3" id="KW-1185">Reference proteome</keyword>
<keyword evidence="1" id="KW-1133">Transmembrane helix</keyword>
<dbReference type="InterPro" id="IPR017034">
    <property type="entry name" value="Abi_system_AbiD/AbiF"/>
</dbReference>
<dbReference type="PIRSF" id="PIRSF034934">
    <property type="entry name" value="AbiF_AbiD"/>
    <property type="match status" value="1"/>
</dbReference>
<evidence type="ECO:0000256" key="1">
    <source>
        <dbReference type="SAM" id="Phobius"/>
    </source>
</evidence>
<evidence type="ECO:0000313" key="3">
    <source>
        <dbReference type="Proteomes" id="UP000186112"/>
    </source>
</evidence>
<comment type="caution">
    <text evidence="2">The sequence shown here is derived from an EMBL/GenBank/DDBJ whole genome shotgun (WGS) entry which is preliminary data.</text>
</comment>